<dbReference type="SUPFAM" id="SSF159664">
    <property type="entry name" value="CobE/GbiG C-terminal domain-like"/>
    <property type="match status" value="1"/>
</dbReference>
<dbReference type="Pfam" id="PF01890">
    <property type="entry name" value="CbiG_C"/>
    <property type="match status" value="1"/>
</dbReference>
<dbReference type="InterPro" id="IPR052553">
    <property type="entry name" value="CbiG_hydrolase"/>
</dbReference>
<dbReference type="PANTHER" id="PTHR37477">
    <property type="entry name" value="COBALT-PRECORRIN-5A HYDROLASE"/>
    <property type="match status" value="1"/>
</dbReference>
<reference evidence="2" key="1">
    <citation type="submission" date="2020-05" db="EMBL/GenBank/DDBJ databases">
        <title>Nod-independent and nitrogen-fixing Bradyrhizobium aeschynomene sp. nov. isolated from nodules of Aeschynomene indica.</title>
        <authorList>
            <person name="Zhang Z."/>
        </authorList>
    </citation>
    <scope>NUCLEOTIDE SEQUENCE</scope>
    <source>
        <strain evidence="2">83012</strain>
    </source>
</reference>
<keyword evidence="3" id="KW-1185">Reference proteome</keyword>
<name>A0ABX2CQE8_9BRAD</name>
<evidence type="ECO:0000313" key="2">
    <source>
        <dbReference type="EMBL" id="NPU69639.1"/>
    </source>
</evidence>
<comment type="caution">
    <text evidence="2">The sequence shown here is derived from an EMBL/GenBank/DDBJ whole genome shotgun (WGS) entry which is preliminary data.</text>
</comment>
<feature type="domain" description="CobE/GbiG C-terminal" evidence="1">
    <location>
        <begin position="2"/>
        <end position="122"/>
    </location>
</feature>
<proteinExistence type="predicted"/>
<gene>
    <name evidence="2" type="ORF">HL667_31865</name>
</gene>
<dbReference type="Gene3D" id="3.30.420.180">
    <property type="entry name" value="CobE/GbiG C-terminal domain"/>
    <property type="match status" value="1"/>
</dbReference>
<evidence type="ECO:0000313" key="3">
    <source>
        <dbReference type="Proteomes" id="UP000886476"/>
    </source>
</evidence>
<dbReference type="PANTHER" id="PTHR37477:SF1">
    <property type="entry name" value="COBALT-PRECORRIN-5A HYDROLASE"/>
    <property type="match status" value="1"/>
</dbReference>
<dbReference type="InterPro" id="IPR002750">
    <property type="entry name" value="CobE/GbiG_C"/>
</dbReference>
<organism evidence="2 3">
    <name type="scientific">Bradyrhizobium aeschynomenes</name>
    <dbReference type="NCBI Taxonomy" id="2734909"/>
    <lineage>
        <taxon>Bacteria</taxon>
        <taxon>Pseudomonadati</taxon>
        <taxon>Pseudomonadota</taxon>
        <taxon>Alphaproteobacteria</taxon>
        <taxon>Hyphomicrobiales</taxon>
        <taxon>Nitrobacteraceae</taxon>
        <taxon>Bradyrhizobium</taxon>
    </lineage>
</organism>
<dbReference type="Proteomes" id="UP000886476">
    <property type="component" value="Unassembled WGS sequence"/>
</dbReference>
<protein>
    <submittedName>
        <fullName evidence="2">Cobalamin biosynthesis protein</fullName>
    </submittedName>
</protein>
<sequence length="132" mass="13203">MIALGIGCRRNVSADDVDAVVAQALAAAGLAPGDIAVVATAADKRDESGVIEAAMRLRRPLRGIGIADLAAVAELAVTRSDLVQRLKGVPSVAETAALAAAGRNARLILPRLANACATCAIAQGDGPVEPAT</sequence>
<dbReference type="InterPro" id="IPR036518">
    <property type="entry name" value="CobE/GbiG_C_sf"/>
</dbReference>
<accession>A0ABX2CQE8</accession>
<dbReference type="RefSeq" id="WP_172114858.1">
    <property type="nucleotide sequence ID" value="NZ_JABFDM010000005.1"/>
</dbReference>
<evidence type="ECO:0000259" key="1">
    <source>
        <dbReference type="Pfam" id="PF01890"/>
    </source>
</evidence>
<dbReference type="EMBL" id="JABFDN010000020">
    <property type="protein sequence ID" value="NPU69639.1"/>
    <property type="molecule type" value="Genomic_DNA"/>
</dbReference>